<dbReference type="eggNOG" id="COG1801">
    <property type="taxonomic scope" value="Bacteria"/>
</dbReference>
<protein>
    <recommendedName>
        <fullName evidence="3">DUF72 domain-containing protein</fullName>
    </recommendedName>
</protein>
<comment type="caution">
    <text evidence="1">The sequence shown here is derived from an EMBL/GenBank/DDBJ whole genome shotgun (WGS) entry which is preliminary data.</text>
</comment>
<evidence type="ECO:0008006" key="3">
    <source>
        <dbReference type="Google" id="ProtNLM"/>
    </source>
</evidence>
<dbReference type="SUPFAM" id="SSF117396">
    <property type="entry name" value="TM1631-like"/>
    <property type="match status" value="1"/>
</dbReference>
<gene>
    <name evidence="1" type="ORF">BOO71_0004726</name>
</gene>
<dbReference type="Gene3D" id="3.20.20.410">
    <property type="entry name" value="Protein of unknown function UPF0759"/>
    <property type="match status" value="1"/>
</dbReference>
<keyword evidence="2" id="KW-1185">Reference proteome</keyword>
<sequence>MLEWEAWTVFRASSSAFRLEPAFIPASPVWATLYPEAMRVYIGCGGYSNDDWTAPGLIYEGVKKDGYLDAYARHFDAVELNSSFYAIPGLKAFEGMARKSGGRTRFAVKLNKAFTHDRAPTDADYDRMLQSPEPLRDAGLMGPYLAQFPYSFHRTADNRKYLLALSERFAGHELAVELRHGSWDRPEVREGMGEFGLIWVSPDYPPVGGMPEPQVHVTGDVGYLRLHGRNEGSWWEGKSAAERHDYLYNRAEMDEWAEKIALVAEDLSEIYIFFENTTKGHALKNIPMLREALNARGVPVQTPDAGDDGRLL</sequence>
<dbReference type="InterPro" id="IPR002763">
    <property type="entry name" value="DUF72"/>
</dbReference>
<dbReference type="AlphaFoldDB" id="A0A1U7P0T8"/>
<dbReference type="STRING" id="249408.BOO71_0004726"/>
<reference evidence="1 2" key="1">
    <citation type="submission" date="2017-01" db="EMBL/GenBank/DDBJ databases">
        <title>Genome Analysis of Deinococcus marmoris KOPRI26562.</title>
        <authorList>
            <person name="Kim J.H."/>
            <person name="Oh H.-M."/>
        </authorList>
    </citation>
    <scope>NUCLEOTIDE SEQUENCE [LARGE SCALE GENOMIC DNA]</scope>
    <source>
        <strain evidence="1 2">KOPRI26562</strain>
    </source>
</reference>
<accession>A0A1U7P0T8</accession>
<dbReference type="Pfam" id="PF01904">
    <property type="entry name" value="DUF72"/>
    <property type="match status" value="1"/>
</dbReference>
<dbReference type="Proteomes" id="UP000186607">
    <property type="component" value="Unassembled WGS sequence"/>
</dbReference>
<organism evidence="1 2">
    <name type="scientific">Deinococcus marmoris</name>
    <dbReference type="NCBI Taxonomy" id="249408"/>
    <lineage>
        <taxon>Bacteria</taxon>
        <taxon>Thermotogati</taxon>
        <taxon>Deinococcota</taxon>
        <taxon>Deinococci</taxon>
        <taxon>Deinococcales</taxon>
        <taxon>Deinococcaceae</taxon>
        <taxon>Deinococcus</taxon>
    </lineage>
</organism>
<proteinExistence type="predicted"/>
<name>A0A1U7P0T8_9DEIO</name>
<evidence type="ECO:0000313" key="1">
    <source>
        <dbReference type="EMBL" id="OLV18783.1"/>
    </source>
</evidence>
<dbReference type="EMBL" id="MSTI01000057">
    <property type="protein sequence ID" value="OLV18783.1"/>
    <property type="molecule type" value="Genomic_DNA"/>
</dbReference>
<evidence type="ECO:0000313" key="2">
    <source>
        <dbReference type="Proteomes" id="UP000186607"/>
    </source>
</evidence>
<dbReference type="PANTHER" id="PTHR30348:SF13">
    <property type="entry name" value="UPF0759 PROTEIN YUNF"/>
    <property type="match status" value="1"/>
</dbReference>
<dbReference type="PANTHER" id="PTHR30348">
    <property type="entry name" value="UNCHARACTERIZED PROTEIN YECE"/>
    <property type="match status" value="1"/>
</dbReference>
<dbReference type="InterPro" id="IPR036520">
    <property type="entry name" value="UPF0759_sf"/>
</dbReference>